<dbReference type="CDD" id="cd00896">
    <property type="entry name" value="PI3Kc_III"/>
    <property type="match status" value="1"/>
</dbReference>
<feature type="domain" description="PI3K/PI4K catalytic" evidence="17">
    <location>
        <begin position="692"/>
        <end position="958"/>
    </location>
</feature>
<dbReference type="PROSITE" id="PS00916">
    <property type="entry name" value="PI3_4_KINASE_2"/>
    <property type="match status" value="1"/>
</dbReference>
<dbReference type="GO" id="GO:0006897">
    <property type="term" value="P:endocytosis"/>
    <property type="evidence" value="ECO:0007669"/>
    <property type="project" value="TreeGrafter"/>
</dbReference>
<dbReference type="InterPro" id="IPR016024">
    <property type="entry name" value="ARM-type_fold"/>
</dbReference>
<dbReference type="GO" id="GO:0048015">
    <property type="term" value="P:phosphatidylinositol-mediated signaling"/>
    <property type="evidence" value="ECO:0007669"/>
    <property type="project" value="TreeGrafter"/>
</dbReference>
<evidence type="ECO:0000256" key="11">
    <source>
        <dbReference type="ARBA" id="ARBA00023136"/>
    </source>
</evidence>
<dbReference type="InterPro" id="IPR042236">
    <property type="entry name" value="PI3K_accessory_sf"/>
</dbReference>
<dbReference type="GO" id="GO:0005634">
    <property type="term" value="C:nucleus"/>
    <property type="evidence" value="ECO:0007669"/>
    <property type="project" value="UniProtKB-SubCell"/>
</dbReference>
<name>A0A9P1I5T6_9PELO</name>
<dbReference type="PROSITE" id="PS51545">
    <property type="entry name" value="PIK_HELICAL"/>
    <property type="match status" value="1"/>
</dbReference>
<dbReference type="InterPro" id="IPR000403">
    <property type="entry name" value="PI3/4_kinase_cat_dom"/>
</dbReference>
<dbReference type="Gene3D" id="2.60.40.150">
    <property type="entry name" value="C2 domain"/>
    <property type="match status" value="1"/>
</dbReference>
<dbReference type="InterPro" id="IPR015418">
    <property type="entry name" value="Eaf6"/>
</dbReference>
<keyword evidence="10" id="KW-0175">Coiled coil</keyword>
<evidence type="ECO:0000259" key="17">
    <source>
        <dbReference type="PROSITE" id="PS50290"/>
    </source>
</evidence>
<evidence type="ECO:0000256" key="6">
    <source>
        <dbReference type="ARBA" id="ARBA00022777"/>
    </source>
</evidence>
<dbReference type="GO" id="GO:0005768">
    <property type="term" value="C:endosome"/>
    <property type="evidence" value="ECO:0007669"/>
    <property type="project" value="TreeGrafter"/>
</dbReference>
<dbReference type="EMBL" id="CANHGI010000001">
    <property type="protein sequence ID" value="CAI5438733.1"/>
    <property type="molecule type" value="Genomic_DNA"/>
</dbReference>
<dbReference type="GO" id="GO:0034272">
    <property type="term" value="C:phosphatidylinositol 3-kinase complex, class III, type II"/>
    <property type="evidence" value="ECO:0007669"/>
    <property type="project" value="TreeGrafter"/>
</dbReference>
<keyword evidence="7 14" id="KW-0067">ATP-binding</keyword>
<dbReference type="GO" id="GO:0005524">
    <property type="term" value="F:ATP binding"/>
    <property type="evidence" value="ECO:0007669"/>
    <property type="project" value="UniProtKB-UniRule"/>
</dbReference>
<dbReference type="AlphaFoldDB" id="A0A9P1I5T6"/>
<dbReference type="SMART" id="SM00146">
    <property type="entry name" value="PI3Kc"/>
    <property type="match status" value="1"/>
</dbReference>
<dbReference type="SMART" id="SM00142">
    <property type="entry name" value="PI3K_C2"/>
    <property type="match status" value="1"/>
</dbReference>
<dbReference type="InterPro" id="IPR002420">
    <property type="entry name" value="PI3K-type_C2_dom"/>
</dbReference>
<evidence type="ECO:0000256" key="14">
    <source>
        <dbReference type="PIRNR" id="PIRNR000587"/>
    </source>
</evidence>
<comment type="similarity">
    <text evidence="3">Belongs to the EAF6 family.</text>
</comment>
<dbReference type="CDD" id="cd00870">
    <property type="entry name" value="PI3Ka_III"/>
    <property type="match status" value="1"/>
</dbReference>
<comment type="caution">
    <text evidence="20">The sequence shown here is derived from an EMBL/GenBank/DDBJ whole genome shotgun (WGS) entry which is preliminary data.</text>
</comment>
<keyword evidence="13" id="KW-0539">Nucleus</keyword>
<sequence length="974" mass="111937">MTKNQYDFKKEMNEWFRKRKDSAEALQALENSIYDFEGSYLAEKNGESNFYIGWSQLLKTRKIQKKKENSNKEGDDVFIKDDERLFSKSSVTSRVYKKPEIKTSKNPDESDDNQTPMRSNKDDVFSYVYSCEIHSNVQLRVVEFEGIFRDPENPTKRLTQLFAEVMVYCNNRPVGYPVSTSFKNNSEVNRQKLQDWSEWLTLPIRYSDLSRDAFIHVTVWEVDIDKTPLDATFSRNLIAQAHLPLFSKRGILRSGVIDLQMTTETREPDPFLKFKQTWKYSDNWNSNVEHLFKQFKRHNRGQIEHVPWLDPFTSRKIEQIRSQQKHSNSLTRNVFIVINMATVRLGLNSYEIVYYEDESKHLRISASLGGVALPFTRTSAADPELNMENLAEIKHNIMTRRIRDGAGDRQLKPNKQAKDRLETIMKLPSSQQLTREQRDLVWKFRYYLKEDRKALNKFLRSVNWDQPQEEQAALALMNDWALIEAEDALELLSPAFTHKSVRAYAVSRLLNAASPEQVLLYLPQLVQALKYEPSVPNDNSSDGNTVQPIEGHEKDNNCESKLNGDLATFLIDNSVVSPRMSNFLYWYLKVEIESAKQTNDEGVEKMYSALQDRLLAALMKKDETKILAESLNNQIQFVEDLKKITSESKSRGGSHATKESALKTLLSRDKHMCDLRNVSLPLDPIIRLTSCNADNSAIFKSALLPVKLSFNIQHGDTYTCIFKQGDDLRQDQLIIQMIRLMDTLFKKDQLDLRLTPYSVLATGIDEGFVQFVKARPLRVITDQYKNDIKESMREARPGDGPFGIEPDVIDNYVRSLAGYSVITYVLGIGDRHLDNVLLCENGKLFHVDFGFILGRDPKLGPPPMKLTAEMVNAMGGVNGSQFSDFVQYCDSAYRILRRHSNILLNLFSLMLDAGIPDIASEPDKALFKIEQRLRLELSDEAATKHIFSQIETSIHNSKLGTLSDIIHGWKVNLM</sequence>
<feature type="domain" description="PIK helical" evidence="18">
    <location>
        <begin position="407"/>
        <end position="617"/>
    </location>
</feature>
<evidence type="ECO:0000256" key="1">
    <source>
        <dbReference type="ARBA" id="ARBA00004123"/>
    </source>
</evidence>
<dbReference type="PROSITE" id="PS50290">
    <property type="entry name" value="PI3_4_KINASE_3"/>
    <property type="match status" value="1"/>
</dbReference>
<keyword evidence="4 14" id="KW-0808">Transferase</keyword>
<protein>
    <recommendedName>
        <fullName evidence="14">Phosphatidylinositol 3-kinase catalytic subunit type 3</fullName>
        <ecNumber evidence="14">2.7.1.137</ecNumber>
    </recommendedName>
</protein>
<dbReference type="GO" id="GO:0016303">
    <property type="term" value="F:1-phosphatidylinositol-3-kinase activity"/>
    <property type="evidence" value="ECO:0007669"/>
    <property type="project" value="UniProtKB-UniRule"/>
</dbReference>
<dbReference type="SUPFAM" id="SSF49562">
    <property type="entry name" value="C2 domain (Calcium/lipid-binding domain, CaLB)"/>
    <property type="match status" value="1"/>
</dbReference>
<feature type="region of interest" description="Disordered" evidence="16">
    <location>
        <begin position="534"/>
        <end position="558"/>
    </location>
</feature>
<dbReference type="GO" id="GO:0000045">
    <property type="term" value="P:autophagosome assembly"/>
    <property type="evidence" value="ECO:0007669"/>
    <property type="project" value="TreeGrafter"/>
</dbReference>
<dbReference type="CDD" id="cd08397">
    <property type="entry name" value="C2_PI3K_class_III"/>
    <property type="match status" value="1"/>
</dbReference>
<dbReference type="Pfam" id="PF00792">
    <property type="entry name" value="PI3K_C2"/>
    <property type="match status" value="1"/>
</dbReference>
<keyword evidence="9" id="KW-0805">Transcription regulation</keyword>
<dbReference type="GO" id="GO:0006325">
    <property type="term" value="P:chromatin organization"/>
    <property type="evidence" value="ECO:0007669"/>
    <property type="project" value="UniProtKB-KW"/>
</dbReference>
<dbReference type="PROSITE" id="PS51547">
    <property type="entry name" value="C2_PI3K"/>
    <property type="match status" value="1"/>
</dbReference>
<evidence type="ECO:0000256" key="2">
    <source>
        <dbReference type="ARBA" id="ARBA00004184"/>
    </source>
</evidence>
<dbReference type="Gene3D" id="1.10.1070.11">
    <property type="entry name" value="Phosphatidylinositol 3-/4-kinase, catalytic domain"/>
    <property type="match status" value="1"/>
</dbReference>
<dbReference type="Gene3D" id="1.25.40.70">
    <property type="entry name" value="Phosphatidylinositol 3-kinase, accessory domain (PIK)"/>
    <property type="match status" value="1"/>
</dbReference>
<dbReference type="Proteomes" id="UP001152747">
    <property type="component" value="Unassembled WGS sequence"/>
</dbReference>
<keyword evidence="12" id="KW-0804">Transcription</keyword>
<dbReference type="GO" id="GO:0005777">
    <property type="term" value="C:peroxisome"/>
    <property type="evidence" value="ECO:0007669"/>
    <property type="project" value="TreeGrafter"/>
</dbReference>
<keyword evidence="6 14" id="KW-0418">Kinase</keyword>
<keyword evidence="21" id="KW-1185">Reference proteome</keyword>
<dbReference type="InterPro" id="IPR011009">
    <property type="entry name" value="Kinase-like_dom_sf"/>
</dbReference>
<evidence type="ECO:0000256" key="15">
    <source>
        <dbReference type="PROSITE-ProRule" id="PRU00880"/>
    </source>
</evidence>
<feature type="region of interest" description="Disordered" evidence="16">
    <location>
        <begin position="97"/>
        <end position="117"/>
    </location>
</feature>
<dbReference type="SMART" id="SM00145">
    <property type="entry name" value="PI3Ka"/>
    <property type="match status" value="1"/>
</dbReference>
<dbReference type="InterPro" id="IPR036940">
    <property type="entry name" value="PI3/4_kinase_cat_sf"/>
</dbReference>
<evidence type="ECO:0000259" key="19">
    <source>
        <dbReference type="PROSITE" id="PS51547"/>
    </source>
</evidence>
<evidence type="ECO:0000313" key="21">
    <source>
        <dbReference type="Proteomes" id="UP001152747"/>
    </source>
</evidence>
<dbReference type="SUPFAM" id="SSF48371">
    <property type="entry name" value="ARM repeat"/>
    <property type="match status" value="1"/>
</dbReference>
<proteinExistence type="inferred from homology"/>
<comment type="subcellular location">
    <subcellularLocation>
        <location evidence="2">Endomembrane system</location>
        <topology evidence="2">Peripheral membrane protein</topology>
    </subcellularLocation>
    <subcellularLocation>
        <location evidence="1">Nucleus</location>
    </subcellularLocation>
</comment>
<dbReference type="FunFam" id="3.30.1010.10:FF:000016">
    <property type="entry name" value="Phosphatidylinositol 3-kinase catalytic subunit type 3"/>
    <property type="match status" value="1"/>
</dbReference>
<gene>
    <name evidence="20" type="ORF">CAMP_LOCUS1370</name>
</gene>
<feature type="compositionally biased region" description="Polar residues" evidence="16">
    <location>
        <begin position="536"/>
        <end position="547"/>
    </location>
</feature>
<comment type="similarity">
    <text evidence="14 15">Belongs to the PI3/PI4-kinase family.</text>
</comment>
<dbReference type="InterPro" id="IPR001263">
    <property type="entry name" value="PI3K_accessory_dom"/>
</dbReference>
<dbReference type="InterPro" id="IPR057756">
    <property type="entry name" value="PI3-kinase_type3/VPS34_cat"/>
</dbReference>
<dbReference type="GO" id="GO:0034271">
    <property type="term" value="C:phosphatidylinositol 3-kinase complex, class III, type I"/>
    <property type="evidence" value="ECO:0007669"/>
    <property type="project" value="TreeGrafter"/>
</dbReference>
<dbReference type="PROSITE" id="PS00915">
    <property type="entry name" value="PI3_4_KINASE_1"/>
    <property type="match status" value="1"/>
</dbReference>
<evidence type="ECO:0000256" key="5">
    <source>
        <dbReference type="ARBA" id="ARBA00022741"/>
    </source>
</evidence>
<keyword evidence="11" id="KW-0472">Membrane</keyword>
<dbReference type="GO" id="GO:0000123">
    <property type="term" value="C:histone acetyltransferase complex"/>
    <property type="evidence" value="ECO:0007669"/>
    <property type="project" value="InterPro"/>
</dbReference>
<dbReference type="SUPFAM" id="SSF56112">
    <property type="entry name" value="Protein kinase-like (PK-like)"/>
    <property type="match status" value="1"/>
</dbReference>
<evidence type="ECO:0000256" key="3">
    <source>
        <dbReference type="ARBA" id="ARBA00010916"/>
    </source>
</evidence>
<reference evidence="20" key="1">
    <citation type="submission" date="2022-11" db="EMBL/GenBank/DDBJ databases">
        <authorList>
            <person name="Kikuchi T."/>
        </authorList>
    </citation>
    <scope>NUCLEOTIDE SEQUENCE</scope>
    <source>
        <strain evidence="20">PS1010</strain>
    </source>
</reference>
<dbReference type="Gene3D" id="3.30.1010.10">
    <property type="entry name" value="Phosphatidylinositol 3-kinase Catalytic Subunit, Chain A, domain 4"/>
    <property type="match status" value="1"/>
</dbReference>
<keyword evidence="8" id="KW-0156">Chromatin regulator</keyword>
<evidence type="ECO:0000256" key="4">
    <source>
        <dbReference type="ARBA" id="ARBA00022679"/>
    </source>
</evidence>
<dbReference type="GO" id="GO:0000407">
    <property type="term" value="C:phagophore assembly site"/>
    <property type="evidence" value="ECO:0007669"/>
    <property type="project" value="TreeGrafter"/>
</dbReference>
<dbReference type="FunFam" id="1.10.1070.11:FF:000002">
    <property type="entry name" value="Phosphatidylinositol 3-kinase catalytic subunit type 3"/>
    <property type="match status" value="1"/>
</dbReference>
<dbReference type="InterPro" id="IPR018936">
    <property type="entry name" value="PI3/4_kinase_CS"/>
</dbReference>
<evidence type="ECO:0000256" key="13">
    <source>
        <dbReference type="ARBA" id="ARBA00023242"/>
    </source>
</evidence>
<evidence type="ECO:0000256" key="7">
    <source>
        <dbReference type="ARBA" id="ARBA00022840"/>
    </source>
</evidence>
<dbReference type="InterPro" id="IPR035892">
    <property type="entry name" value="C2_domain_sf"/>
</dbReference>
<evidence type="ECO:0000313" key="20">
    <source>
        <dbReference type="EMBL" id="CAI5438733.1"/>
    </source>
</evidence>
<dbReference type="OrthoDB" id="67688at2759"/>
<evidence type="ECO:0000259" key="18">
    <source>
        <dbReference type="PROSITE" id="PS51545"/>
    </source>
</evidence>
<organism evidence="20 21">
    <name type="scientific">Caenorhabditis angaria</name>
    <dbReference type="NCBI Taxonomy" id="860376"/>
    <lineage>
        <taxon>Eukaryota</taxon>
        <taxon>Metazoa</taxon>
        <taxon>Ecdysozoa</taxon>
        <taxon>Nematoda</taxon>
        <taxon>Chromadorea</taxon>
        <taxon>Rhabditida</taxon>
        <taxon>Rhabditina</taxon>
        <taxon>Rhabditomorpha</taxon>
        <taxon>Rhabditoidea</taxon>
        <taxon>Rhabditidae</taxon>
        <taxon>Peloderinae</taxon>
        <taxon>Caenorhabditis</taxon>
    </lineage>
</organism>
<dbReference type="PANTHER" id="PTHR10048">
    <property type="entry name" value="PHOSPHATIDYLINOSITOL KINASE"/>
    <property type="match status" value="1"/>
</dbReference>
<dbReference type="InterPro" id="IPR015433">
    <property type="entry name" value="PI3/4_kinase"/>
</dbReference>
<dbReference type="Pfam" id="PF00454">
    <property type="entry name" value="PI3_PI4_kinase"/>
    <property type="match status" value="1"/>
</dbReference>
<accession>A0A9P1I5T6</accession>
<evidence type="ECO:0000256" key="9">
    <source>
        <dbReference type="ARBA" id="ARBA00023015"/>
    </source>
</evidence>
<evidence type="ECO:0000256" key="12">
    <source>
        <dbReference type="ARBA" id="ARBA00023163"/>
    </source>
</evidence>
<evidence type="ECO:0000256" key="8">
    <source>
        <dbReference type="ARBA" id="ARBA00022853"/>
    </source>
</evidence>
<dbReference type="Pfam" id="PF00613">
    <property type="entry name" value="PI3Ka"/>
    <property type="match status" value="1"/>
</dbReference>
<feature type="compositionally biased region" description="Basic and acidic residues" evidence="16">
    <location>
        <begin position="97"/>
        <end position="108"/>
    </location>
</feature>
<keyword evidence="5 14" id="KW-0547">Nucleotide-binding</keyword>
<dbReference type="PIRSF" id="PIRSF000587">
    <property type="entry name" value="PI3K_Vps34"/>
    <property type="match status" value="1"/>
</dbReference>
<comment type="catalytic activity">
    <reaction evidence="14">
        <text>a 1,2-diacyl-sn-glycero-3-phospho-(1D-myo-inositol) + ATP = a 1,2-diacyl-sn-glycero-3-phospho-(1D-myo-inositol-3-phosphate) + ADP + H(+)</text>
        <dbReference type="Rhea" id="RHEA:12709"/>
        <dbReference type="ChEBI" id="CHEBI:15378"/>
        <dbReference type="ChEBI" id="CHEBI:30616"/>
        <dbReference type="ChEBI" id="CHEBI:57880"/>
        <dbReference type="ChEBI" id="CHEBI:58088"/>
        <dbReference type="ChEBI" id="CHEBI:456216"/>
        <dbReference type="EC" id="2.7.1.137"/>
    </reaction>
</comment>
<dbReference type="InterPro" id="IPR008290">
    <property type="entry name" value="PI3K_Vps34"/>
</dbReference>
<dbReference type="EC" id="2.7.1.137" evidence="14"/>
<evidence type="ECO:0000256" key="16">
    <source>
        <dbReference type="SAM" id="MobiDB-lite"/>
    </source>
</evidence>
<feature type="domain" description="C2 PI3K-type" evidence="19">
    <location>
        <begin position="133"/>
        <end position="298"/>
    </location>
</feature>
<dbReference type="Pfam" id="PF09340">
    <property type="entry name" value="NuA4"/>
    <property type="match status" value="1"/>
</dbReference>
<evidence type="ECO:0000256" key="10">
    <source>
        <dbReference type="ARBA" id="ARBA00023054"/>
    </source>
</evidence>
<dbReference type="PANTHER" id="PTHR10048:SF7">
    <property type="entry name" value="PHOSPHATIDYLINOSITOL 3-KINASE CATALYTIC SUBUNIT TYPE 3"/>
    <property type="match status" value="1"/>
</dbReference>